<dbReference type="AlphaFoldDB" id="A0A1G8GCV4"/>
<keyword evidence="1" id="KW-0732">Signal</keyword>
<reference evidence="3 4" key="1">
    <citation type="submission" date="2016-10" db="EMBL/GenBank/DDBJ databases">
        <authorList>
            <person name="de Groot N.N."/>
        </authorList>
    </citation>
    <scope>NUCLEOTIDE SEQUENCE [LARGE SCALE GENOMIC DNA]</scope>
    <source>
        <strain evidence="3 4">DSM 5885</strain>
    </source>
</reference>
<evidence type="ECO:0000259" key="2">
    <source>
        <dbReference type="Pfam" id="PF04473"/>
    </source>
</evidence>
<gene>
    <name evidence="3" type="ORF">SAMN05660652_02544</name>
</gene>
<feature type="signal peptide" evidence="1">
    <location>
        <begin position="1"/>
        <end position="22"/>
    </location>
</feature>
<dbReference type="RefSeq" id="WP_091938235.1">
    <property type="nucleotide sequence ID" value="NZ_FNCY01000010.1"/>
</dbReference>
<sequence>MRTLVKLLMVVAWMFQTGVATAADDSSYASAVAQWNSYTDVADWLRSNFKFDHGRLNSILQRTRQNGPSGLLARTAEGTFKQKSGYCTDAAAFAIQSLNQLRPEYAAKYIFVKNRFGQPHHWVAGFMVDGKIMVIDYGASAEWGGMNGVHGPYDSLDQYADFINSLRIARFAAESVEWRGVFPGQQD</sequence>
<accession>A0A1G8GCV4</accession>
<evidence type="ECO:0000313" key="3">
    <source>
        <dbReference type="EMBL" id="SDH92177.1"/>
    </source>
</evidence>
<name>A0A1G8GCV4_9RHOO</name>
<keyword evidence="4" id="KW-1185">Reference proteome</keyword>
<evidence type="ECO:0000256" key="1">
    <source>
        <dbReference type="SAM" id="SignalP"/>
    </source>
</evidence>
<evidence type="ECO:0000313" key="4">
    <source>
        <dbReference type="Proteomes" id="UP000198607"/>
    </source>
</evidence>
<proteinExistence type="predicted"/>
<organism evidence="3 4">
    <name type="scientific">Propionivibrio dicarboxylicus</name>
    <dbReference type="NCBI Taxonomy" id="83767"/>
    <lineage>
        <taxon>Bacteria</taxon>
        <taxon>Pseudomonadati</taxon>
        <taxon>Pseudomonadota</taxon>
        <taxon>Betaproteobacteria</taxon>
        <taxon>Rhodocyclales</taxon>
        <taxon>Rhodocyclaceae</taxon>
        <taxon>Propionivibrio</taxon>
    </lineage>
</organism>
<dbReference type="Pfam" id="PF04473">
    <property type="entry name" value="DUF553"/>
    <property type="match status" value="1"/>
</dbReference>
<dbReference type="Proteomes" id="UP000198607">
    <property type="component" value="Unassembled WGS sequence"/>
</dbReference>
<dbReference type="EMBL" id="FNCY01000010">
    <property type="protein sequence ID" value="SDH92177.1"/>
    <property type="molecule type" value="Genomic_DNA"/>
</dbReference>
<dbReference type="OrthoDB" id="9255722at2"/>
<feature type="chain" id="PRO_5011591905" description="Transglutaminase-like domain-containing protein" evidence="1">
    <location>
        <begin position="23"/>
        <end position="187"/>
    </location>
</feature>
<feature type="domain" description="Transglutaminase-like" evidence="2">
    <location>
        <begin position="37"/>
        <end position="138"/>
    </location>
</feature>
<dbReference type="InterPro" id="IPR007562">
    <property type="entry name" value="Transglutaminase-like_domain"/>
</dbReference>
<protein>
    <recommendedName>
        <fullName evidence="2">Transglutaminase-like domain-containing protein</fullName>
    </recommendedName>
</protein>